<dbReference type="EMBL" id="WWHY01000001">
    <property type="protein sequence ID" value="MYR31833.1"/>
    <property type="molecule type" value="Genomic_DNA"/>
</dbReference>
<dbReference type="AlphaFoldDB" id="A0A7K2IPG9"/>
<protein>
    <submittedName>
        <fullName evidence="1">Uncharacterized protein</fullName>
    </submittedName>
</protein>
<comment type="caution">
    <text evidence="1">The sequence shown here is derived from an EMBL/GenBank/DDBJ whole genome shotgun (WGS) entry which is preliminary data.</text>
</comment>
<evidence type="ECO:0000313" key="1">
    <source>
        <dbReference type="EMBL" id="MYR31833.1"/>
    </source>
</evidence>
<dbReference type="Proteomes" id="UP000467124">
    <property type="component" value="Unassembled WGS sequence"/>
</dbReference>
<accession>A0A7K2IPG9</accession>
<gene>
    <name evidence="1" type="ORF">GTW20_05985</name>
</gene>
<reference evidence="1 2" key="1">
    <citation type="journal article" date="2019" name="Nat. Commun.">
        <title>The antimicrobial potential of Streptomyces from insect microbiomes.</title>
        <authorList>
            <person name="Chevrette M.G."/>
            <person name="Carlson C.M."/>
            <person name="Ortega H.E."/>
            <person name="Thomas C."/>
            <person name="Ananiev G.E."/>
            <person name="Barns K.J."/>
            <person name="Book A.J."/>
            <person name="Cagnazzo J."/>
            <person name="Carlos C."/>
            <person name="Flanigan W."/>
            <person name="Grubbs K.J."/>
            <person name="Horn H.A."/>
            <person name="Hoffmann F.M."/>
            <person name="Klassen J.L."/>
            <person name="Knack J.J."/>
            <person name="Lewin G.R."/>
            <person name="McDonald B.R."/>
            <person name="Muller L."/>
            <person name="Melo W.G.P."/>
            <person name="Pinto-Tomas A.A."/>
            <person name="Schmitz A."/>
            <person name="Wendt-Pienkowski E."/>
            <person name="Wildman S."/>
            <person name="Zhao M."/>
            <person name="Zhang F."/>
            <person name="Bugni T.S."/>
            <person name="Andes D.R."/>
            <person name="Pupo M.T."/>
            <person name="Currie C.R."/>
        </authorList>
    </citation>
    <scope>NUCLEOTIDE SEQUENCE [LARGE SCALE GENOMIC DNA]</scope>
    <source>
        <strain evidence="1 2">SID5840</strain>
    </source>
</reference>
<evidence type="ECO:0000313" key="2">
    <source>
        <dbReference type="Proteomes" id="UP000467124"/>
    </source>
</evidence>
<dbReference type="RefSeq" id="WP_161110483.1">
    <property type="nucleotide sequence ID" value="NZ_JBHYPC010000002.1"/>
</dbReference>
<proteinExistence type="predicted"/>
<sequence length="316" mass="35457">MSLFEKKPRTIAPPEPSPTKFESFVVPAPTLKPFSTPAKGDGFTFEIQANVVWIANVGDDSDRRVRLSRERVEKAVEERRATIRQELMTAVRPIARTYAPFQAAELEEHLFRVIPDLLRVRMGVPKPTNADSSEGRVDGYRTRGIHVPTSDGYRMEVFLWVNSSPEIRSLQQQIWTSVTIAAGEGTLQHQRLREREALQRAWKDVLTTLLNSMGVRDSNQARWTELLALQLAQSNEPEQTAQVIVEQIMERHGQATRLHSELSEYLWAANGSDGRVRTMDFALGSDAALTRILDSLGVPDLAETRADGLAEEGTDP</sequence>
<name>A0A7K2IPG9_9ACTN</name>
<organism evidence="1 2">
    <name type="scientific">Nocardiopsis alba</name>
    <dbReference type="NCBI Taxonomy" id="53437"/>
    <lineage>
        <taxon>Bacteria</taxon>
        <taxon>Bacillati</taxon>
        <taxon>Actinomycetota</taxon>
        <taxon>Actinomycetes</taxon>
        <taxon>Streptosporangiales</taxon>
        <taxon>Nocardiopsidaceae</taxon>
        <taxon>Nocardiopsis</taxon>
    </lineage>
</organism>